<accession>A0AC35ET57</accession>
<organism evidence="1 2">
    <name type="scientific">Panagrolaimus sp. PS1159</name>
    <dbReference type="NCBI Taxonomy" id="55785"/>
    <lineage>
        <taxon>Eukaryota</taxon>
        <taxon>Metazoa</taxon>
        <taxon>Ecdysozoa</taxon>
        <taxon>Nematoda</taxon>
        <taxon>Chromadorea</taxon>
        <taxon>Rhabditida</taxon>
        <taxon>Tylenchina</taxon>
        <taxon>Panagrolaimomorpha</taxon>
        <taxon>Panagrolaimoidea</taxon>
        <taxon>Panagrolaimidae</taxon>
        <taxon>Panagrolaimus</taxon>
    </lineage>
</organism>
<dbReference type="WBParaSite" id="PS1159_v2.g10504.t1">
    <property type="protein sequence ID" value="PS1159_v2.g10504.t1"/>
    <property type="gene ID" value="PS1159_v2.g10504"/>
</dbReference>
<evidence type="ECO:0000313" key="2">
    <source>
        <dbReference type="WBParaSite" id="PS1159_v2.g10504.t1"/>
    </source>
</evidence>
<proteinExistence type="predicted"/>
<protein>
    <submittedName>
        <fullName evidence="2">Uncharacterized protein</fullName>
    </submittedName>
</protein>
<reference evidence="2" key="1">
    <citation type="submission" date="2022-11" db="UniProtKB">
        <authorList>
            <consortium name="WormBaseParasite"/>
        </authorList>
    </citation>
    <scope>IDENTIFICATION</scope>
</reference>
<name>A0AC35ET57_9BILA</name>
<evidence type="ECO:0000313" key="1">
    <source>
        <dbReference type="Proteomes" id="UP000887580"/>
    </source>
</evidence>
<sequence>MERVEAAPQFNNGNLTANSNPLLSLSTTHPPTPPPSNDPSKPSVTLKLSNHRCCCNFIHIKFASYSISSMFAILIISNFLVKIAGLTDLEWNWELLFLCSDSIAVACLFYGTYVESAAFFQPFVVLSIITISFLILLLAYVGAAIYDPHSYPGEYLELLLHEHLSVASQKFKLKLKDVVSLFASVAAIVILFALFCHCWFVIIAIQCARYFRIKNSRKSSEPNILRINSKARRPIVLIAEPLYESIGEAYTESPIREQHYRFEAAA</sequence>
<dbReference type="Proteomes" id="UP000887580">
    <property type="component" value="Unplaced"/>
</dbReference>